<evidence type="ECO:0000256" key="2">
    <source>
        <dbReference type="ARBA" id="ARBA00023136"/>
    </source>
</evidence>
<protein>
    <recommendedName>
        <fullName evidence="9">TonB-dependent receptor</fullName>
    </recommendedName>
</protein>
<keyword evidence="4" id="KW-0798">TonB box</keyword>
<dbReference type="EMBL" id="CP017076">
    <property type="protein sequence ID" value="AOR78933.1"/>
    <property type="molecule type" value="Genomic_DNA"/>
</dbReference>
<comment type="similarity">
    <text evidence="4">Belongs to the TonB-dependent receptor family.</text>
</comment>
<dbReference type="SUPFAM" id="SSF56935">
    <property type="entry name" value="Porins"/>
    <property type="match status" value="1"/>
</dbReference>
<dbReference type="InterPro" id="IPR037066">
    <property type="entry name" value="Plug_dom_sf"/>
</dbReference>
<dbReference type="Pfam" id="PF00593">
    <property type="entry name" value="TonB_dep_Rec_b-barrel"/>
    <property type="match status" value="1"/>
</dbReference>
<evidence type="ECO:0000259" key="6">
    <source>
        <dbReference type="Pfam" id="PF07715"/>
    </source>
</evidence>
<keyword evidence="8" id="KW-1185">Reference proteome</keyword>
<dbReference type="PANTHER" id="PTHR40980:SF4">
    <property type="entry name" value="TONB-DEPENDENT RECEPTOR-LIKE BETA-BARREL DOMAIN-CONTAINING PROTEIN"/>
    <property type="match status" value="1"/>
</dbReference>
<name>A0A1D8A9Y8_9SPHN</name>
<keyword evidence="2 4" id="KW-0472">Membrane</keyword>
<feature type="domain" description="TonB-dependent receptor-like beta-barrel" evidence="5">
    <location>
        <begin position="425"/>
        <end position="873"/>
    </location>
</feature>
<keyword evidence="3" id="KW-0998">Cell outer membrane</keyword>
<comment type="subcellular location">
    <subcellularLocation>
        <location evidence="1 4">Cell outer membrane</location>
    </subcellularLocation>
</comment>
<evidence type="ECO:0008006" key="9">
    <source>
        <dbReference type="Google" id="ProtNLM"/>
    </source>
</evidence>
<dbReference type="InterPro" id="IPR010104">
    <property type="entry name" value="TonB_rcpt_bac"/>
</dbReference>
<evidence type="ECO:0000256" key="3">
    <source>
        <dbReference type="ARBA" id="ARBA00023237"/>
    </source>
</evidence>
<evidence type="ECO:0000256" key="4">
    <source>
        <dbReference type="RuleBase" id="RU003357"/>
    </source>
</evidence>
<dbReference type="Pfam" id="PF07715">
    <property type="entry name" value="Plug"/>
    <property type="match status" value="1"/>
</dbReference>
<geneLocation type="plasmid" evidence="7 8">
    <name>pSA1</name>
</geneLocation>
<feature type="domain" description="TonB-dependent receptor plug" evidence="6">
    <location>
        <begin position="86"/>
        <end position="196"/>
    </location>
</feature>
<evidence type="ECO:0000313" key="8">
    <source>
        <dbReference type="Proteomes" id="UP000094626"/>
    </source>
</evidence>
<dbReference type="KEGG" id="nre:BES08_18695"/>
<dbReference type="NCBIfam" id="TIGR01782">
    <property type="entry name" value="TonB-Xanth-Caul"/>
    <property type="match status" value="1"/>
</dbReference>
<dbReference type="InterPro" id="IPR012910">
    <property type="entry name" value="Plug_dom"/>
</dbReference>
<sequence length="906" mass="95909">MALFDKQGVAAAADPPPLDNHDISEAVIVSNRSSALPRAQRAVLVAMLLCSAASPAFAAADEDEANEPKGDIVVTGHAATDSRAKQEAAPNIIQTVSVEEARRLPDLNAGEVISRLPGVTIAADSGVGHWINIRGLDADLTSTTLAGTHLPPPSPVTPQGGGRAFAFDAFPTGLIGSVTVTKTNRPDMDAEALGGTIEITPKKLAPNQGYFVEGRLGSGEQLSRSTAIADMALSAGIRFGGHGIGDGPFTLVGSLAYYQDALGTDDRRVSFANKSGTPDLAWSGVTQAYYQFHRKTKGATIELGYEPDVNTRLYIRYVNSGYQEDIARNQLAFKLGSPTVTNANGSLTTPATQYDKSVRDMLQRVSLHLTEVGGHHQFGNLDLAARASYAQGQDYRPYDTLSTFSNKAASGSSVTYADAGGEFPTTTFTGTDPFGTAGYKLSSVTNNSQIYRTREWSGGIDGTLATSLLGGENENIKFGVNVRLRTNTHVFNSYTSTSVPVLDMASAAPGRNILFDQSHYANGPNIDIDYMRSVWANGTGPGFSNNAQADAYASGQAQQDNRENVFAGYVQGETDFGALHLLAGLRVEHTDARYQGVTSVPITSSAAAGGTITNGKGSILVPVSSSSSYTNFFPSIQARYELSPSLIARASYSSTIARPGFNQINPSATIDAANNVVTTGNPNLKPITANSFDLSIEHYLPLGGIISAGAFDKELSNYIFSRTQFGGITDPVTLAVLGNQATPTQVITYANISHAWVRGIELNYDQHLSFLPGPLSNLGVSANYALIKSSADIRPGEKGSLPGTSKHVYNAAVYWDDGKLNLRAALSYNGRSLLSVGATRAKDQYLEDRLSLDIGASYAMTDNVSIYASGRNLLNTAKIKSEGAATRITQLQLSGSAVMGGVNFKF</sequence>
<dbReference type="GO" id="GO:0009279">
    <property type="term" value="C:cell outer membrane"/>
    <property type="evidence" value="ECO:0007669"/>
    <property type="project" value="UniProtKB-SubCell"/>
</dbReference>
<organism evidence="7 8">
    <name type="scientific">Novosphingobium resinovorum</name>
    <dbReference type="NCBI Taxonomy" id="158500"/>
    <lineage>
        <taxon>Bacteria</taxon>
        <taxon>Pseudomonadati</taxon>
        <taxon>Pseudomonadota</taxon>
        <taxon>Alphaproteobacteria</taxon>
        <taxon>Sphingomonadales</taxon>
        <taxon>Sphingomonadaceae</taxon>
        <taxon>Novosphingobium</taxon>
    </lineage>
</organism>
<dbReference type="PANTHER" id="PTHR40980">
    <property type="entry name" value="PLUG DOMAIN-CONTAINING PROTEIN"/>
    <property type="match status" value="1"/>
</dbReference>
<dbReference type="AlphaFoldDB" id="A0A1D8A9Y8"/>
<evidence type="ECO:0000256" key="1">
    <source>
        <dbReference type="ARBA" id="ARBA00004442"/>
    </source>
</evidence>
<accession>A0A1D8A9Y8</accession>
<dbReference type="InterPro" id="IPR000531">
    <property type="entry name" value="Beta-barrel_TonB"/>
</dbReference>
<dbReference type="Proteomes" id="UP000094626">
    <property type="component" value="Plasmid pSA1"/>
</dbReference>
<evidence type="ECO:0000259" key="5">
    <source>
        <dbReference type="Pfam" id="PF00593"/>
    </source>
</evidence>
<gene>
    <name evidence="7" type="ORF">BES08_18695</name>
</gene>
<dbReference type="Gene3D" id="2.40.170.20">
    <property type="entry name" value="TonB-dependent receptor, beta-barrel domain"/>
    <property type="match status" value="1"/>
</dbReference>
<keyword evidence="7" id="KW-0614">Plasmid</keyword>
<proteinExistence type="inferred from homology"/>
<reference evidence="8" key="1">
    <citation type="journal article" date="2017" name="J. Biotechnol.">
        <title>Complete genome sequence of Novosphingobium resinovorum SA1, a versatile xenobiotic-degrading bacterium capable of utilizing sulfanilic acid.</title>
        <authorList>
            <person name="Hegedus B."/>
            <person name="Kos P.B."/>
            <person name="Balint B."/>
            <person name="Maroti G."/>
            <person name="Gan H.M."/>
            <person name="Perei K."/>
            <person name="Rakhely G."/>
        </authorList>
    </citation>
    <scope>NUCLEOTIDE SEQUENCE [LARGE SCALE GENOMIC DNA]</scope>
    <source>
        <strain evidence="8">SA1</strain>
    </source>
</reference>
<dbReference type="OrthoDB" id="5476657at2"/>
<evidence type="ECO:0000313" key="7">
    <source>
        <dbReference type="EMBL" id="AOR78933.1"/>
    </source>
</evidence>
<dbReference type="Gene3D" id="2.170.130.10">
    <property type="entry name" value="TonB-dependent receptor, plug domain"/>
    <property type="match status" value="1"/>
</dbReference>
<dbReference type="InterPro" id="IPR036942">
    <property type="entry name" value="Beta-barrel_TonB_sf"/>
</dbReference>